<dbReference type="Pfam" id="PF07715">
    <property type="entry name" value="Plug"/>
    <property type="match status" value="1"/>
</dbReference>
<dbReference type="Proteomes" id="UP000070058">
    <property type="component" value="Unassembled WGS sequence"/>
</dbReference>
<keyword evidence="6 11" id="KW-0732">Signal</keyword>
<sequence length="781" mass="85026">MQPSLLRRAALLAAASYAVFSAPAAHVSAAAATAYPSAHGGGLDAADDFVQLDRFEVAGLPLDDSINPLVRASEGLFGDMRGPLDTPRSASTITQALLRERGIGGVHEFTAYAPGTAANSSYGKLTSPRIRGDNAETFVNGQRISYNRFGVFPSFNGVESLDVVRAPGSAIYGSGFMTGGYVNYVTKRPQFTPQTTLTLRVGTWVPGGGSGSSSWLNGSWQIDTSAPTPSGRSAWRISYEGKYDKTFFRRAGPGARDDRQDLFLAWTQNPRAGGALTLDANLQVLWQAAPQLLGVNRPSQELIDHGLYYGGTLPDLGINPDTGAIAGTLTAQTPVRLRRDATLLSAEDFSNATLARAQFIATSRPGASRKFVNRTLTEFVHRRRYHTDEYAEYVEQLMIENRSEWHAQFDLGGLAHALIAGGTLRYEENKSYKNYFNEYIFQYDLSAPPGPDGNSYNHPRDYPSSYLQGYPGPGGRLFFPASFGNPETGHSRLWNPALFAQDDVQIGDSLALLTGLRLDGFVAETRDLLDEAVGTDWHDKHSSSELSWNASLRYKPRALDERVSFYATYQRAYAVSGNSGGGGIMLKADPSDPTRGVIDASNFSNLSELAELGAKLALRDNALYLGLALFDQRRGQLERGGRLQKRKARGAEVELVYQPHARLSSTLNLALTDARFDHSSASQSSGSSIYNIYAEGAGPGGLGNGRGFTWDKLPPADYRLPGHSRLVVNASSSYQLKSGFGAGLGASWHSQQPGNLRREYHIPEQLFLDLFFFYRGPKWSA</sequence>
<keyword evidence="7" id="KW-0408">Iron</keyword>
<keyword evidence="10" id="KW-0998">Cell outer membrane</keyword>
<dbReference type="InterPro" id="IPR012910">
    <property type="entry name" value="Plug_dom"/>
</dbReference>
<evidence type="ECO:0000256" key="10">
    <source>
        <dbReference type="ARBA" id="ARBA00023237"/>
    </source>
</evidence>
<dbReference type="AlphaFoldDB" id="A0A139STZ1"/>
<feature type="chain" id="PRO_5007489504" description="TonB-dependent receptor plug domain-containing protein" evidence="11">
    <location>
        <begin position="25"/>
        <end position="781"/>
    </location>
</feature>
<evidence type="ECO:0000256" key="3">
    <source>
        <dbReference type="ARBA" id="ARBA00022452"/>
    </source>
</evidence>
<protein>
    <recommendedName>
        <fullName evidence="12">TonB-dependent receptor plug domain-containing protein</fullName>
    </recommendedName>
</protein>
<dbReference type="OrthoDB" id="127311at2"/>
<feature type="signal peptide" evidence="11">
    <location>
        <begin position="1"/>
        <end position="24"/>
    </location>
</feature>
<keyword evidence="9" id="KW-0472">Membrane</keyword>
<evidence type="ECO:0000256" key="9">
    <source>
        <dbReference type="ARBA" id="ARBA00023136"/>
    </source>
</evidence>
<evidence type="ECO:0000256" key="5">
    <source>
        <dbReference type="ARBA" id="ARBA00022692"/>
    </source>
</evidence>
<keyword evidence="3" id="KW-1134">Transmembrane beta strand</keyword>
<dbReference type="PANTHER" id="PTHR32552:SF68">
    <property type="entry name" value="FERRICHROME OUTER MEMBRANE TRANSPORTER_PHAGE RECEPTOR"/>
    <property type="match status" value="1"/>
</dbReference>
<proteinExistence type="predicted"/>
<name>A0A139STZ1_9BACT</name>
<evidence type="ECO:0000256" key="6">
    <source>
        <dbReference type="ARBA" id="ARBA00022729"/>
    </source>
</evidence>
<dbReference type="InterPro" id="IPR039426">
    <property type="entry name" value="TonB-dep_rcpt-like"/>
</dbReference>
<keyword evidence="4" id="KW-0410">Iron transport</keyword>
<dbReference type="GO" id="GO:0015344">
    <property type="term" value="F:siderophore uptake transmembrane transporter activity"/>
    <property type="evidence" value="ECO:0007669"/>
    <property type="project" value="TreeGrafter"/>
</dbReference>
<comment type="caution">
    <text evidence="13">The sequence shown here is derived from an EMBL/GenBank/DDBJ whole genome shotgun (WGS) entry which is preliminary data.</text>
</comment>
<dbReference type="Gene3D" id="2.40.170.20">
    <property type="entry name" value="TonB-dependent receptor, beta-barrel domain"/>
    <property type="match status" value="1"/>
</dbReference>
<keyword evidence="2" id="KW-0813">Transport</keyword>
<accession>A0A139STZ1</accession>
<comment type="subcellular location">
    <subcellularLocation>
        <location evidence="1">Cell outer membrane</location>
        <topology evidence="1">Multi-pass membrane protein</topology>
    </subcellularLocation>
</comment>
<evidence type="ECO:0000256" key="1">
    <source>
        <dbReference type="ARBA" id="ARBA00004571"/>
    </source>
</evidence>
<feature type="non-terminal residue" evidence="13">
    <location>
        <position position="781"/>
    </location>
</feature>
<dbReference type="SUPFAM" id="SSF56935">
    <property type="entry name" value="Porins"/>
    <property type="match status" value="1"/>
</dbReference>
<keyword evidence="8" id="KW-0406">Ion transport</keyword>
<keyword evidence="5" id="KW-0812">Transmembrane</keyword>
<dbReference type="PANTHER" id="PTHR32552">
    <property type="entry name" value="FERRICHROME IRON RECEPTOR-RELATED"/>
    <property type="match status" value="1"/>
</dbReference>
<evidence type="ECO:0000313" key="13">
    <source>
        <dbReference type="EMBL" id="KXU37984.1"/>
    </source>
</evidence>
<evidence type="ECO:0000256" key="11">
    <source>
        <dbReference type="SAM" id="SignalP"/>
    </source>
</evidence>
<evidence type="ECO:0000256" key="4">
    <source>
        <dbReference type="ARBA" id="ARBA00022496"/>
    </source>
</evidence>
<dbReference type="Gene3D" id="2.170.130.10">
    <property type="entry name" value="TonB-dependent receptor, plug domain"/>
    <property type="match status" value="1"/>
</dbReference>
<dbReference type="RefSeq" id="WP_068628302.1">
    <property type="nucleotide sequence ID" value="NZ_LSZQ01000010.1"/>
</dbReference>
<evidence type="ECO:0000256" key="8">
    <source>
        <dbReference type="ARBA" id="ARBA00023065"/>
    </source>
</evidence>
<organism evidence="13 14">
    <name type="scientific">Cephaloticoccus primus</name>
    <dbReference type="NCBI Taxonomy" id="1548207"/>
    <lineage>
        <taxon>Bacteria</taxon>
        <taxon>Pseudomonadati</taxon>
        <taxon>Verrucomicrobiota</taxon>
        <taxon>Opitutia</taxon>
        <taxon>Opitutales</taxon>
        <taxon>Opitutaceae</taxon>
        <taxon>Cephaloticoccus</taxon>
    </lineage>
</organism>
<evidence type="ECO:0000256" key="7">
    <source>
        <dbReference type="ARBA" id="ARBA00023004"/>
    </source>
</evidence>
<feature type="domain" description="TonB-dependent receptor plug" evidence="12">
    <location>
        <begin position="85"/>
        <end position="179"/>
    </location>
</feature>
<keyword evidence="14" id="KW-1185">Reference proteome</keyword>
<evidence type="ECO:0000259" key="12">
    <source>
        <dbReference type="Pfam" id="PF07715"/>
    </source>
</evidence>
<dbReference type="EMBL" id="LSZQ01000010">
    <property type="protein sequence ID" value="KXU37984.1"/>
    <property type="molecule type" value="Genomic_DNA"/>
</dbReference>
<dbReference type="STRING" id="1548207.AXK11_01410"/>
<evidence type="ECO:0000313" key="14">
    <source>
        <dbReference type="Proteomes" id="UP000070058"/>
    </source>
</evidence>
<dbReference type="InterPro" id="IPR036942">
    <property type="entry name" value="Beta-barrel_TonB_sf"/>
</dbReference>
<evidence type="ECO:0000256" key="2">
    <source>
        <dbReference type="ARBA" id="ARBA00022448"/>
    </source>
</evidence>
<dbReference type="InterPro" id="IPR037066">
    <property type="entry name" value="Plug_dom_sf"/>
</dbReference>
<reference evidence="14" key="1">
    <citation type="submission" date="2016-02" db="EMBL/GenBank/DDBJ databases">
        <authorList>
            <person name="Sanders J.G."/>
            <person name="Lin J.Y."/>
            <person name="Wertz J.T."/>
            <person name="Russell J.A."/>
            <person name="Moreau C.S."/>
            <person name="Powell S."/>
        </authorList>
    </citation>
    <scope>NUCLEOTIDE SEQUENCE [LARGE SCALE GENOMIC DNA]</scope>
    <source>
        <strain evidence="14">CAG34</strain>
    </source>
</reference>
<dbReference type="GO" id="GO:0009279">
    <property type="term" value="C:cell outer membrane"/>
    <property type="evidence" value="ECO:0007669"/>
    <property type="project" value="UniProtKB-SubCell"/>
</dbReference>
<gene>
    <name evidence="13" type="ORF">AXK11_01410</name>
</gene>